<proteinExistence type="predicted"/>
<accession>A0A6C0ECB8</accession>
<dbReference type="AlphaFoldDB" id="A0A6C0ECB8"/>
<reference evidence="1" key="1">
    <citation type="journal article" date="2020" name="Nature">
        <title>Giant virus diversity and host interactions through global metagenomics.</title>
        <authorList>
            <person name="Schulz F."/>
            <person name="Roux S."/>
            <person name="Paez-Espino D."/>
            <person name="Jungbluth S."/>
            <person name="Walsh D.A."/>
            <person name="Denef V.J."/>
            <person name="McMahon K.D."/>
            <person name="Konstantinidis K.T."/>
            <person name="Eloe-Fadrosh E.A."/>
            <person name="Kyrpides N.C."/>
            <person name="Woyke T."/>
        </authorList>
    </citation>
    <scope>NUCLEOTIDE SEQUENCE</scope>
    <source>
        <strain evidence="1">GVMAG-M-3300023179-150</strain>
    </source>
</reference>
<evidence type="ECO:0000313" key="1">
    <source>
        <dbReference type="EMBL" id="QHT25025.1"/>
    </source>
</evidence>
<sequence length="74" mass="8647">MLHILKTKIIAKNQGYFNSVAIIIFARFSVKKERFKSICCGVFRTIYIAKKKERILALGSFRVKKIIYKQYSKG</sequence>
<name>A0A6C0ECB8_9ZZZZ</name>
<organism evidence="1">
    <name type="scientific">viral metagenome</name>
    <dbReference type="NCBI Taxonomy" id="1070528"/>
    <lineage>
        <taxon>unclassified sequences</taxon>
        <taxon>metagenomes</taxon>
        <taxon>organismal metagenomes</taxon>
    </lineage>
</organism>
<dbReference type="EMBL" id="MN739753">
    <property type="protein sequence ID" value="QHT25025.1"/>
    <property type="molecule type" value="Genomic_DNA"/>
</dbReference>
<protein>
    <submittedName>
        <fullName evidence="1">Uncharacterized protein</fullName>
    </submittedName>
</protein>